<dbReference type="Pfam" id="PF05876">
    <property type="entry name" value="GpA_ATPase"/>
    <property type="match status" value="1"/>
</dbReference>
<dbReference type="GO" id="GO:0004519">
    <property type="term" value="F:endonuclease activity"/>
    <property type="evidence" value="ECO:0007669"/>
    <property type="project" value="InterPro"/>
</dbReference>
<sequence>MTTTAPTTALMEASRKRLRRNARVVFRGAAAGLRPDPQELVSEWAENCRVVPEGGAIAGKWHNGVAPYLVEPMDALSPDDPCERVVIIKPAQSGGSAVAENWLGYIMHRTPGPAMYVGPTVKSAKDWYEEKLGPTIDASPVLSPAKGGVVMPRKSRSGEGSKADRIRFRGGYLLLAGANSAATLRQHSIRFMVRDDRSAWTDNADGEGDPKDLSDKRLKTYRVFGLSKVLDVSSPKLKGADIDADYEKGDRRRYYLRCKSCGDYTDFVWEDVIKSAAPPYRCHVKCPSCGTEHYEGDKPAMMAVENWIATVADADGVAPPKTIPKAEFAAWRNRDIGQRSIKSFAITGEINIFERWDALAVGEAEAGDDPEKRQPFENGDLGRGYEPKGEGPGWEVIAARKEDWHRGTLPAGVLYVTLTGDVQADGIYWSFLGWGPGKGSWHLDHGFLPGATDEPLAGAWPKLDQVADHGVNFGGVRIAADMIGIDSGYNADAVYAWVRRRHNALAVKGDDGWSKPAINRSKDAEVRTHGLSAGKAKRYGIKVWMIGTWSIKATLILFLGKLPKEGGEGLPTGYQHFATNTEQPYFEQLTAEFIKTVKAEDGSVRREFGQRGPNHWLDCWVYGYALTHFAGLWAWGEEQWDARARELSSMTKPDQADMFGSPGTTIAAAVPMPPDEPETPAQPMRAKKQDDGLSALAKLNQ</sequence>
<feature type="region of interest" description="Disordered" evidence="1">
    <location>
        <begin position="363"/>
        <end position="388"/>
    </location>
</feature>
<gene>
    <name evidence="4" type="ORF">HY834_08965</name>
</gene>
<dbReference type="AlphaFoldDB" id="A0A933L2F4"/>
<comment type="caution">
    <text evidence="4">The sequence shown here is derived from an EMBL/GenBank/DDBJ whole genome shotgun (WGS) entry which is preliminary data.</text>
</comment>
<protein>
    <submittedName>
        <fullName evidence="4">Phage terminase large subunit family protein</fullName>
    </submittedName>
</protein>
<feature type="domain" description="Terminase large subunit GpA endonuclease" evidence="3">
    <location>
        <begin position="342"/>
        <end position="633"/>
    </location>
</feature>
<proteinExistence type="predicted"/>
<feature type="region of interest" description="Disordered" evidence="1">
    <location>
        <begin position="653"/>
        <end position="701"/>
    </location>
</feature>
<organism evidence="4 5">
    <name type="scientific">Devosia nanyangense</name>
    <dbReference type="NCBI Taxonomy" id="1228055"/>
    <lineage>
        <taxon>Bacteria</taxon>
        <taxon>Pseudomonadati</taxon>
        <taxon>Pseudomonadota</taxon>
        <taxon>Alphaproteobacteria</taxon>
        <taxon>Hyphomicrobiales</taxon>
        <taxon>Devosiaceae</taxon>
        <taxon>Devosia</taxon>
    </lineage>
</organism>
<name>A0A933L2F4_9HYPH</name>
<dbReference type="InterPro" id="IPR046454">
    <property type="entry name" value="GpA_endonuclease"/>
</dbReference>
<reference evidence="4" key="1">
    <citation type="submission" date="2020-07" db="EMBL/GenBank/DDBJ databases">
        <title>Huge and variable diversity of episymbiotic CPR bacteria and DPANN archaea in groundwater ecosystems.</title>
        <authorList>
            <person name="He C.Y."/>
            <person name="Keren R."/>
            <person name="Whittaker M."/>
            <person name="Farag I.F."/>
            <person name="Doudna J."/>
            <person name="Cate J.H.D."/>
            <person name="Banfield J.F."/>
        </authorList>
    </citation>
    <scope>NUCLEOTIDE SEQUENCE</scope>
    <source>
        <strain evidence="4">NC_groundwater_1586_Pr3_B-0.1um_66_15</strain>
    </source>
</reference>
<dbReference type="GO" id="GO:0016887">
    <property type="term" value="F:ATP hydrolysis activity"/>
    <property type="evidence" value="ECO:0007669"/>
    <property type="project" value="InterPro"/>
</dbReference>
<feature type="domain" description="Phage terminase large subunit GpA ATPase" evidence="2">
    <location>
        <begin position="56"/>
        <end position="307"/>
    </location>
</feature>
<evidence type="ECO:0000313" key="4">
    <source>
        <dbReference type="EMBL" id="MBI4921867.1"/>
    </source>
</evidence>
<evidence type="ECO:0000256" key="1">
    <source>
        <dbReference type="SAM" id="MobiDB-lite"/>
    </source>
</evidence>
<accession>A0A933L2F4</accession>
<dbReference type="InterPro" id="IPR027417">
    <property type="entry name" value="P-loop_NTPase"/>
</dbReference>
<dbReference type="Proteomes" id="UP000782610">
    <property type="component" value="Unassembled WGS sequence"/>
</dbReference>
<evidence type="ECO:0000259" key="3">
    <source>
        <dbReference type="Pfam" id="PF20454"/>
    </source>
</evidence>
<evidence type="ECO:0000313" key="5">
    <source>
        <dbReference type="Proteomes" id="UP000782610"/>
    </source>
</evidence>
<evidence type="ECO:0000259" key="2">
    <source>
        <dbReference type="Pfam" id="PF05876"/>
    </source>
</evidence>
<dbReference type="InterPro" id="IPR046453">
    <property type="entry name" value="GpA_ATPase"/>
</dbReference>
<dbReference type="Pfam" id="PF20454">
    <property type="entry name" value="GpA_nuclease"/>
    <property type="match status" value="1"/>
</dbReference>
<dbReference type="Gene3D" id="3.40.50.300">
    <property type="entry name" value="P-loop containing nucleotide triphosphate hydrolases"/>
    <property type="match status" value="1"/>
</dbReference>
<dbReference type="EMBL" id="JACRAF010000025">
    <property type="protein sequence ID" value="MBI4921867.1"/>
    <property type="molecule type" value="Genomic_DNA"/>
</dbReference>